<dbReference type="AlphaFoldDB" id="A0AAQ3SRZ1"/>
<dbReference type="PANTHER" id="PTHR34591:SF23">
    <property type="entry name" value="F-BOX DOMAIN-CONTAINING PROTEIN"/>
    <property type="match status" value="1"/>
</dbReference>
<dbReference type="InterPro" id="IPR001810">
    <property type="entry name" value="F-box_dom"/>
</dbReference>
<sequence>MEMEVELIIHRLPDDMVAAVLCRLSPTTLATARCVCKRWCSIVDGRCLLRARTDLLVPLRLDGIFCNCDPNNLLEPRPYFFACPSTARRIAGDLDFFLGINDHRKNADRRILDHCNGLLLLGWDMAVVNPATRQWATLPPYPEPLMSVQLSSPPAVEDEDLYPRFYLAYDPMAVSPHHFEVFLIPDLMVSYKCNYDGQSEWPPSPYTAHVFSSTTWVWEKRSFVRQGEPAVTIDDAATDDNDRHSVYFQGALYIHWQNNSENCLFVE</sequence>
<dbReference type="PROSITE" id="PS50181">
    <property type="entry name" value="FBOX"/>
    <property type="match status" value="1"/>
</dbReference>
<dbReference type="PANTHER" id="PTHR34591">
    <property type="entry name" value="OS03G0653100 PROTEIN-RELATED"/>
    <property type="match status" value="1"/>
</dbReference>
<dbReference type="SMART" id="SM00256">
    <property type="entry name" value="FBOX"/>
    <property type="match status" value="1"/>
</dbReference>
<protein>
    <recommendedName>
        <fullName evidence="1">F-box domain-containing protein</fullName>
    </recommendedName>
</protein>
<proteinExistence type="predicted"/>
<organism evidence="2 3">
    <name type="scientific">Paspalum notatum var. saurae</name>
    <dbReference type="NCBI Taxonomy" id="547442"/>
    <lineage>
        <taxon>Eukaryota</taxon>
        <taxon>Viridiplantae</taxon>
        <taxon>Streptophyta</taxon>
        <taxon>Embryophyta</taxon>
        <taxon>Tracheophyta</taxon>
        <taxon>Spermatophyta</taxon>
        <taxon>Magnoliopsida</taxon>
        <taxon>Liliopsida</taxon>
        <taxon>Poales</taxon>
        <taxon>Poaceae</taxon>
        <taxon>PACMAD clade</taxon>
        <taxon>Panicoideae</taxon>
        <taxon>Andropogonodae</taxon>
        <taxon>Paspaleae</taxon>
        <taxon>Paspalinae</taxon>
        <taxon>Paspalum</taxon>
    </lineage>
</organism>
<gene>
    <name evidence="2" type="ORF">U9M48_009817</name>
</gene>
<evidence type="ECO:0000313" key="3">
    <source>
        <dbReference type="Proteomes" id="UP001341281"/>
    </source>
</evidence>
<dbReference type="Pfam" id="PF00646">
    <property type="entry name" value="F-box"/>
    <property type="match status" value="1"/>
</dbReference>
<accession>A0AAQ3SRZ1</accession>
<dbReference type="InterPro" id="IPR036047">
    <property type="entry name" value="F-box-like_dom_sf"/>
</dbReference>
<dbReference type="Proteomes" id="UP001341281">
    <property type="component" value="Chromosome 02"/>
</dbReference>
<dbReference type="EMBL" id="CP144746">
    <property type="protein sequence ID" value="WVZ59707.1"/>
    <property type="molecule type" value="Genomic_DNA"/>
</dbReference>
<dbReference type="Gene3D" id="1.20.1280.50">
    <property type="match status" value="1"/>
</dbReference>
<keyword evidence="3" id="KW-1185">Reference proteome</keyword>
<evidence type="ECO:0000313" key="2">
    <source>
        <dbReference type="EMBL" id="WVZ59707.1"/>
    </source>
</evidence>
<name>A0AAQ3SRZ1_PASNO</name>
<reference evidence="2 3" key="1">
    <citation type="submission" date="2024-02" db="EMBL/GenBank/DDBJ databases">
        <title>High-quality chromosome-scale genome assembly of Pensacola bahiagrass (Paspalum notatum Flugge var. saurae).</title>
        <authorList>
            <person name="Vega J.M."/>
            <person name="Podio M."/>
            <person name="Orjuela J."/>
            <person name="Siena L.A."/>
            <person name="Pessino S.C."/>
            <person name="Combes M.C."/>
            <person name="Mariac C."/>
            <person name="Albertini E."/>
            <person name="Pupilli F."/>
            <person name="Ortiz J.P.A."/>
            <person name="Leblanc O."/>
        </authorList>
    </citation>
    <scope>NUCLEOTIDE SEQUENCE [LARGE SCALE GENOMIC DNA]</scope>
    <source>
        <strain evidence="2">R1</strain>
        <tissue evidence="2">Leaf</tissue>
    </source>
</reference>
<dbReference type="SUPFAM" id="SSF81383">
    <property type="entry name" value="F-box domain"/>
    <property type="match status" value="1"/>
</dbReference>
<evidence type="ECO:0000259" key="1">
    <source>
        <dbReference type="PROSITE" id="PS50181"/>
    </source>
</evidence>
<feature type="domain" description="F-box" evidence="1">
    <location>
        <begin position="6"/>
        <end position="52"/>
    </location>
</feature>